<evidence type="ECO:0000313" key="1">
    <source>
        <dbReference type="EMBL" id="GBU04648.1"/>
    </source>
</evidence>
<proteinExistence type="predicted"/>
<dbReference type="Gene3D" id="2.60.120.260">
    <property type="entry name" value="Galactose-binding domain-like"/>
    <property type="match status" value="1"/>
</dbReference>
<dbReference type="EMBL" id="SLZV01000017">
    <property type="protein sequence ID" value="TCS66745.1"/>
    <property type="molecule type" value="Genomic_DNA"/>
</dbReference>
<dbReference type="RefSeq" id="WP_016441052.1">
    <property type="nucleotide sequence ID" value="NZ_BHEO01000005.1"/>
</dbReference>
<organism evidence="2 3">
    <name type="scientific">Faecalimonas umbilicata</name>
    <dbReference type="NCBI Taxonomy" id="1912855"/>
    <lineage>
        <taxon>Bacteria</taxon>
        <taxon>Bacillati</taxon>
        <taxon>Bacillota</taxon>
        <taxon>Clostridia</taxon>
        <taxon>Lachnospirales</taxon>
        <taxon>Lachnospiraceae</taxon>
        <taxon>Faecalimonas</taxon>
    </lineage>
</organism>
<dbReference type="Proteomes" id="UP000702954">
    <property type="component" value="Unassembled WGS sequence"/>
</dbReference>
<dbReference type="InterPro" id="IPR008979">
    <property type="entry name" value="Galactose-bd-like_sf"/>
</dbReference>
<dbReference type="SUPFAM" id="SSF49785">
    <property type="entry name" value="Galactose-binding domain-like"/>
    <property type="match status" value="1"/>
</dbReference>
<name>A0A4R3JNA8_9FIRM</name>
<evidence type="ECO:0000313" key="3">
    <source>
        <dbReference type="Proteomes" id="UP000294613"/>
    </source>
</evidence>
<evidence type="ECO:0000313" key="2">
    <source>
        <dbReference type="EMBL" id="TCS66745.1"/>
    </source>
</evidence>
<comment type="caution">
    <text evidence="2">The sequence shown here is derived from an EMBL/GenBank/DDBJ whole genome shotgun (WGS) entry which is preliminary data.</text>
</comment>
<dbReference type="AlphaFoldDB" id="A0A4R3JNA8"/>
<dbReference type="Proteomes" id="UP000294613">
    <property type="component" value="Unassembled WGS sequence"/>
</dbReference>
<accession>A0A4R3JNA8</accession>
<gene>
    <name evidence="2" type="ORF">EDD74_1171</name>
    <name evidence="1" type="ORF">FAEUMB_11890</name>
</gene>
<evidence type="ECO:0000313" key="4">
    <source>
        <dbReference type="Proteomes" id="UP000702954"/>
    </source>
</evidence>
<protein>
    <submittedName>
        <fullName evidence="2">Uncharacterized protein</fullName>
    </submittedName>
</protein>
<keyword evidence="4" id="KW-1185">Reference proteome</keyword>
<dbReference type="EMBL" id="BHEO01000005">
    <property type="protein sequence ID" value="GBU04648.1"/>
    <property type="molecule type" value="Genomic_DNA"/>
</dbReference>
<reference evidence="2 3" key="2">
    <citation type="submission" date="2019-03" db="EMBL/GenBank/DDBJ databases">
        <title>Genomic Encyclopedia of Type Strains, Phase IV (KMG-IV): sequencing the most valuable type-strain genomes for metagenomic binning, comparative biology and taxonomic classification.</title>
        <authorList>
            <person name="Goeker M."/>
        </authorList>
    </citation>
    <scope>NUCLEOTIDE SEQUENCE [LARGE SCALE GENOMIC DNA]</scope>
    <source>
        <strain evidence="2 3">DSM 103426</strain>
    </source>
</reference>
<sequence length="260" mass="30128">MLKVTIKNAEGQEILSKEGEQEIAFLCERTYEEGDRIVVESSEKNCFLWLQVDEVLGRSMIYLKDAMEYIIPFGEKRLNKSPKAFCGSEHFIWLKRAKEFERKTYRNLALNVNDQSCSTTCYPHVSANVETRGEAIFAAVNVVDGVTANEGHWKWPFQSWGINRREDAAIKIDFGREVEIDRIILYTRADFPHDSWWEQATIRYSDGSTEKISMKKSILPHEFMIEKRKVSWIELCDLIKADDPSPFPALTQIEVYGNDL</sequence>
<reference evidence="1 4" key="1">
    <citation type="journal article" date="2018" name="Int. J. Syst. Evol. Microbiol.">
        <title>Draft Genome Sequence of Faecalimonas umbilicata JCM 30896T, an Acetate-Producing Bacterium Isolated from Human Feces.</title>
        <authorList>
            <person name="Sakamoto M."/>
            <person name="Ikeyama N."/>
            <person name="Yuki M."/>
            <person name="Ohkuma M."/>
        </authorList>
    </citation>
    <scope>NUCLEOTIDE SEQUENCE [LARGE SCALE GENOMIC DNA]</scope>
    <source>
        <strain evidence="1 4">EGH7</strain>
    </source>
</reference>